<feature type="compositionally biased region" description="Low complexity" evidence="1">
    <location>
        <begin position="485"/>
        <end position="504"/>
    </location>
</feature>
<dbReference type="HOGENOM" id="CLU_368807_0_0_1"/>
<reference evidence="2 3" key="1">
    <citation type="submission" date="2015-01" db="EMBL/GenBank/DDBJ databases">
        <title>The Genome Sequence of Rhinocladiella mackenzie CBS 650.93.</title>
        <authorList>
            <consortium name="The Broad Institute Genomics Platform"/>
            <person name="Cuomo C."/>
            <person name="de Hoog S."/>
            <person name="Gorbushina A."/>
            <person name="Stielow B."/>
            <person name="Teixiera M."/>
            <person name="Abouelleil A."/>
            <person name="Chapman S.B."/>
            <person name="Priest M."/>
            <person name="Young S.K."/>
            <person name="Wortman J."/>
            <person name="Nusbaum C."/>
            <person name="Birren B."/>
        </authorList>
    </citation>
    <scope>NUCLEOTIDE SEQUENCE [LARGE SCALE GENOMIC DNA]</scope>
    <source>
        <strain evidence="2 3">CBS 650.93</strain>
    </source>
</reference>
<dbReference type="GeneID" id="25297244"/>
<evidence type="ECO:0000313" key="2">
    <source>
        <dbReference type="EMBL" id="KIX01447.1"/>
    </source>
</evidence>
<feature type="region of interest" description="Disordered" evidence="1">
    <location>
        <begin position="277"/>
        <end position="312"/>
    </location>
</feature>
<feature type="region of interest" description="Disordered" evidence="1">
    <location>
        <begin position="1"/>
        <end position="118"/>
    </location>
</feature>
<feature type="compositionally biased region" description="Low complexity" evidence="1">
    <location>
        <begin position="143"/>
        <end position="157"/>
    </location>
</feature>
<dbReference type="VEuPathDB" id="FungiDB:Z518_09173"/>
<feature type="compositionally biased region" description="Basic and acidic residues" evidence="1">
    <location>
        <begin position="469"/>
        <end position="479"/>
    </location>
</feature>
<feature type="region of interest" description="Disordered" evidence="1">
    <location>
        <begin position="388"/>
        <end position="411"/>
    </location>
</feature>
<proteinExistence type="predicted"/>
<organism evidence="2 3">
    <name type="scientific">Rhinocladiella mackenziei CBS 650.93</name>
    <dbReference type="NCBI Taxonomy" id="1442369"/>
    <lineage>
        <taxon>Eukaryota</taxon>
        <taxon>Fungi</taxon>
        <taxon>Dikarya</taxon>
        <taxon>Ascomycota</taxon>
        <taxon>Pezizomycotina</taxon>
        <taxon>Eurotiomycetes</taxon>
        <taxon>Chaetothyriomycetidae</taxon>
        <taxon>Chaetothyriales</taxon>
        <taxon>Herpotrichiellaceae</taxon>
        <taxon>Rhinocladiella</taxon>
    </lineage>
</organism>
<keyword evidence="3" id="KW-1185">Reference proteome</keyword>
<evidence type="ECO:0000256" key="1">
    <source>
        <dbReference type="SAM" id="MobiDB-lite"/>
    </source>
</evidence>
<evidence type="ECO:0000313" key="3">
    <source>
        <dbReference type="Proteomes" id="UP000053617"/>
    </source>
</evidence>
<dbReference type="OrthoDB" id="4157485at2759"/>
<protein>
    <submittedName>
        <fullName evidence="2">Uncharacterized protein</fullName>
    </submittedName>
</protein>
<feature type="compositionally biased region" description="Basic and acidic residues" evidence="1">
    <location>
        <begin position="89"/>
        <end position="98"/>
    </location>
</feature>
<dbReference type="Proteomes" id="UP000053617">
    <property type="component" value="Unassembled WGS sequence"/>
</dbReference>
<sequence>MVHTRGQGARPEGFTEWIPQKQPVAAKRKREEDDLAAENTSKRPRRPVTPNQPKFLFSTTRNRSLLTSAPPKFASQRESPYYNRILKPTSREKREEKSPVPQERACTPQTPIPAQSEKGFLGSVRRIFGYLTGAQGATERVEQPQQSSPSESTDTTTNQERETVEPDSPTPQTTQSEHPTPDPEILDSGIYTREFFKRRRTRNTIAGREQLAAMRAAAEGSAEFNLAATPESHKRKLTSVDGEIPGPKRGGFGIDDSYLDVDNEVEGIEESQLPNARLSTPATRPAPQTPLRSALRQNGGHLGSVGRSTKSVRINPNTSVRNIYGQFHSGEYHGSMFSDPSDASDSSISAINVLDVHSPTMVQQNTRYNVNPGFRLDTSVVDPNDHDWRPSLANPLPGHFRVPDLDEDDDEEGITTTTEVEMVQEPIPPQPGTPRMSHAELPQRSPPTELSTFTGHTNNILNDSTTEFKLNKARSDAQKYKPAKSSRLSLSEQARSRSSSPPSSDADFTAPNLEMGTPSPVKPRNEPAPDTPGPEIASTSPRQTGLEELDNAIVGEDGMTDYQREHQYDDWARSVFAEIVPQTYEEAGVASNYIADLVRRNWTERDEREAVEFWTREFAQGLQAAKEAAAQGRELVWVTSPSQMAEGSEEEL</sequence>
<feature type="compositionally biased region" description="Polar residues" evidence="1">
    <location>
        <begin position="49"/>
        <end position="67"/>
    </location>
</feature>
<dbReference type="EMBL" id="KN847481">
    <property type="protein sequence ID" value="KIX01447.1"/>
    <property type="molecule type" value="Genomic_DNA"/>
</dbReference>
<dbReference type="AlphaFoldDB" id="A0A0D2FHI4"/>
<feature type="region of interest" description="Disordered" evidence="1">
    <location>
        <begin position="233"/>
        <end position="256"/>
    </location>
</feature>
<name>A0A0D2FHI4_9EURO</name>
<accession>A0A0D2FHI4</accession>
<feature type="compositionally biased region" description="Polar residues" evidence="1">
    <location>
        <begin position="446"/>
        <end position="468"/>
    </location>
</feature>
<feature type="region of interest" description="Disordered" evidence="1">
    <location>
        <begin position="136"/>
        <end position="188"/>
    </location>
</feature>
<gene>
    <name evidence="2" type="ORF">Z518_09173</name>
</gene>
<dbReference type="RefSeq" id="XP_013268583.1">
    <property type="nucleotide sequence ID" value="XM_013413129.1"/>
</dbReference>
<feature type="region of interest" description="Disordered" evidence="1">
    <location>
        <begin position="424"/>
        <end position="546"/>
    </location>
</feature>